<keyword evidence="5 9" id="KW-0243">Dynein</keyword>
<evidence type="ECO:0000313" key="12">
    <source>
        <dbReference type="Proteomes" id="UP000054007"/>
    </source>
</evidence>
<dbReference type="EMBL" id="KN880673">
    <property type="protein sequence ID" value="KIY63783.1"/>
    <property type="molecule type" value="Genomic_DNA"/>
</dbReference>
<evidence type="ECO:0000313" key="11">
    <source>
        <dbReference type="EMBL" id="KIY63783.1"/>
    </source>
</evidence>
<comment type="subunit">
    <text evidence="9">Cytoplasmic dynein consists of two catalytic heavy chains (HCs) and a number of non-catalytic subunits which present intermediate chains (ICs), light intermediate chains (LICs) and light chains (LCs).</text>
</comment>
<evidence type="ECO:0000256" key="9">
    <source>
        <dbReference type="RuleBase" id="RU365010"/>
    </source>
</evidence>
<sequence>MAEKADAPTSSSTDAGSVPRGGADPAGVPKATIKNVDMSDDMQQESVDIASAALEKFNIEKDIAAHIKKEFDRKHGPTWHVVVGKNFGSYVTHETKHFIYFYVGSLAILIWKS</sequence>
<keyword evidence="7 9" id="KW-0206">Cytoskeleton</keyword>
<dbReference type="SMART" id="SM01375">
    <property type="entry name" value="Dynein_light"/>
    <property type="match status" value="1"/>
</dbReference>
<proteinExistence type="inferred from homology"/>
<evidence type="ECO:0000256" key="3">
    <source>
        <dbReference type="ARBA" id="ARBA00022490"/>
    </source>
</evidence>
<name>A0A0D7AZK2_9AGAR</name>
<organism evidence="11 12">
    <name type="scientific">Cylindrobasidium torrendii FP15055 ss-10</name>
    <dbReference type="NCBI Taxonomy" id="1314674"/>
    <lineage>
        <taxon>Eukaryota</taxon>
        <taxon>Fungi</taxon>
        <taxon>Dikarya</taxon>
        <taxon>Basidiomycota</taxon>
        <taxon>Agaricomycotina</taxon>
        <taxon>Agaricomycetes</taxon>
        <taxon>Agaricomycetidae</taxon>
        <taxon>Agaricales</taxon>
        <taxon>Marasmiineae</taxon>
        <taxon>Physalacriaceae</taxon>
        <taxon>Cylindrobasidium</taxon>
    </lineage>
</organism>
<dbReference type="PANTHER" id="PTHR11886">
    <property type="entry name" value="DYNEIN LIGHT CHAIN"/>
    <property type="match status" value="1"/>
</dbReference>
<dbReference type="Gene3D" id="3.30.740.10">
    <property type="entry name" value="Protein Inhibitor Of Neuronal Nitric Oxide Synthase"/>
    <property type="match status" value="1"/>
</dbReference>
<feature type="region of interest" description="Disordered" evidence="10">
    <location>
        <begin position="1"/>
        <end position="31"/>
    </location>
</feature>
<protein>
    <recommendedName>
        <fullName evidence="9">Dynein light chain</fullName>
    </recommendedName>
</protein>
<dbReference type="GO" id="GO:0045505">
    <property type="term" value="F:dynein intermediate chain binding"/>
    <property type="evidence" value="ECO:0007669"/>
    <property type="project" value="TreeGrafter"/>
</dbReference>
<keyword evidence="6 9" id="KW-0505">Motor protein</keyword>
<accession>A0A0D7AZK2</accession>
<dbReference type="InterPro" id="IPR019763">
    <property type="entry name" value="Dynein_light_1/2_CS"/>
</dbReference>
<keyword evidence="12" id="KW-1185">Reference proteome</keyword>
<dbReference type="PANTHER" id="PTHR11886:SF35">
    <property type="entry name" value="DYNEIN LIGHT CHAIN"/>
    <property type="match status" value="1"/>
</dbReference>
<dbReference type="GO" id="GO:0005868">
    <property type="term" value="C:cytoplasmic dynein complex"/>
    <property type="evidence" value="ECO:0007669"/>
    <property type="project" value="TreeGrafter"/>
</dbReference>
<dbReference type="InterPro" id="IPR001372">
    <property type="entry name" value="Dynein_light_chain_typ-1/2"/>
</dbReference>
<comment type="function">
    <text evidence="9">Acts as one of several non-catalytic accessory components of the cytoplasmic dynein complex that are thought to be involved in linking dynein to cargos and to adapter proteins that regulate dynein function. Cytoplasmic dynein acts as a motor for the intracellular retrograde motility of vesicles and organelles along microtubules. May play a role in changing or maintaining the spatial distribution of cytoskeletal structures.</text>
</comment>
<evidence type="ECO:0000256" key="7">
    <source>
        <dbReference type="ARBA" id="ARBA00023212"/>
    </source>
</evidence>
<reference evidence="11 12" key="1">
    <citation type="journal article" date="2015" name="Fungal Genet. Biol.">
        <title>Evolution of novel wood decay mechanisms in Agaricales revealed by the genome sequences of Fistulina hepatica and Cylindrobasidium torrendii.</title>
        <authorList>
            <person name="Floudas D."/>
            <person name="Held B.W."/>
            <person name="Riley R."/>
            <person name="Nagy L.G."/>
            <person name="Koehler G."/>
            <person name="Ransdell A.S."/>
            <person name="Younus H."/>
            <person name="Chow J."/>
            <person name="Chiniquy J."/>
            <person name="Lipzen A."/>
            <person name="Tritt A."/>
            <person name="Sun H."/>
            <person name="Haridas S."/>
            <person name="LaButti K."/>
            <person name="Ohm R.A."/>
            <person name="Kues U."/>
            <person name="Blanchette R.A."/>
            <person name="Grigoriev I.V."/>
            <person name="Minto R.E."/>
            <person name="Hibbett D.S."/>
        </authorList>
    </citation>
    <scope>NUCLEOTIDE SEQUENCE [LARGE SCALE GENOMIC DNA]</scope>
    <source>
        <strain evidence="11 12">FP15055 ss-10</strain>
    </source>
</reference>
<gene>
    <name evidence="11" type="ORF">CYLTODRAFT_381731</name>
</gene>
<keyword evidence="4 9" id="KW-0493">Microtubule</keyword>
<dbReference type="Proteomes" id="UP000054007">
    <property type="component" value="Unassembled WGS sequence"/>
</dbReference>
<keyword evidence="3 9" id="KW-0963">Cytoplasm</keyword>
<dbReference type="AlphaFoldDB" id="A0A0D7AZK2"/>
<evidence type="ECO:0000256" key="4">
    <source>
        <dbReference type="ARBA" id="ARBA00022701"/>
    </source>
</evidence>
<dbReference type="FunFam" id="3.30.740.10:FF:000001">
    <property type="entry name" value="Dynein light chain"/>
    <property type="match status" value="1"/>
</dbReference>
<dbReference type="InterPro" id="IPR037177">
    <property type="entry name" value="DLC_sf"/>
</dbReference>
<evidence type="ECO:0000256" key="5">
    <source>
        <dbReference type="ARBA" id="ARBA00023017"/>
    </source>
</evidence>
<comment type="similarity">
    <text evidence="2 9">Belongs to the dynein light chain family.</text>
</comment>
<dbReference type="GO" id="GO:0030473">
    <property type="term" value="P:nuclear migration along microtubule"/>
    <property type="evidence" value="ECO:0007669"/>
    <property type="project" value="UniProtKB-ARBA"/>
</dbReference>
<dbReference type="PROSITE" id="PS01239">
    <property type="entry name" value="DYNEIN_LIGHT_1"/>
    <property type="match status" value="1"/>
</dbReference>
<keyword evidence="9" id="KW-0813">Transport</keyword>
<dbReference type="GO" id="GO:0043935">
    <property type="term" value="P:sexual sporulation resulting in formation of a cellular spore"/>
    <property type="evidence" value="ECO:0007669"/>
    <property type="project" value="UniProtKB-ARBA"/>
</dbReference>
<comment type="function">
    <text evidence="8">Acts as one of several non-catalytic accessory components of the cytoplasmic dynein complex that are thought to be involved in linking dynein to cargos and to adapter proteins that regulate dynein function. Cytoplasmic dynein 1 acts as a motor for the intracellular retrograde motility of vesicles and organelles along microtubules. May play a role in changing or maintaining the spatial distribution of cytoskeletal structures. Also a component of the nuclear pore complex.</text>
</comment>
<evidence type="ECO:0000256" key="1">
    <source>
        <dbReference type="ARBA" id="ARBA00004245"/>
    </source>
</evidence>
<dbReference type="CDD" id="cd21452">
    <property type="entry name" value="DLC-like_DYNLL1_DYNLL2"/>
    <property type="match status" value="1"/>
</dbReference>
<dbReference type="GO" id="GO:0005874">
    <property type="term" value="C:microtubule"/>
    <property type="evidence" value="ECO:0007669"/>
    <property type="project" value="UniProtKB-KW"/>
</dbReference>
<evidence type="ECO:0000256" key="6">
    <source>
        <dbReference type="ARBA" id="ARBA00023175"/>
    </source>
</evidence>
<evidence type="ECO:0000256" key="2">
    <source>
        <dbReference type="ARBA" id="ARBA00010156"/>
    </source>
</evidence>
<dbReference type="OrthoDB" id="10033309at2759"/>
<dbReference type="SUPFAM" id="SSF54648">
    <property type="entry name" value="DLC"/>
    <property type="match status" value="1"/>
</dbReference>
<evidence type="ECO:0000256" key="10">
    <source>
        <dbReference type="SAM" id="MobiDB-lite"/>
    </source>
</evidence>
<comment type="subcellular location">
    <subcellularLocation>
        <location evidence="1 9">Cytoplasm</location>
        <location evidence="1 9">Cytoskeleton</location>
    </subcellularLocation>
</comment>
<dbReference type="STRING" id="1314674.A0A0D7AZK2"/>
<dbReference type="Pfam" id="PF01221">
    <property type="entry name" value="Dynein_light"/>
    <property type="match status" value="1"/>
</dbReference>
<evidence type="ECO:0000256" key="8">
    <source>
        <dbReference type="ARBA" id="ARBA00055833"/>
    </source>
</evidence>